<evidence type="ECO:0000313" key="3">
    <source>
        <dbReference type="Proteomes" id="UP000828390"/>
    </source>
</evidence>
<organism evidence="2 3">
    <name type="scientific">Dreissena polymorpha</name>
    <name type="common">Zebra mussel</name>
    <name type="synonym">Mytilus polymorpha</name>
    <dbReference type="NCBI Taxonomy" id="45954"/>
    <lineage>
        <taxon>Eukaryota</taxon>
        <taxon>Metazoa</taxon>
        <taxon>Spiralia</taxon>
        <taxon>Lophotrochozoa</taxon>
        <taxon>Mollusca</taxon>
        <taxon>Bivalvia</taxon>
        <taxon>Autobranchia</taxon>
        <taxon>Heteroconchia</taxon>
        <taxon>Euheterodonta</taxon>
        <taxon>Imparidentia</taxon>
        <taxon>Neoheterodontei</taxon>
        <taxon>Myida</taxon>
        <taxon>Dreissenoidea</taxon>
        <taxon>Dreissenidae</taxon>
        <taxon>Dreissena</taxon>
    </lineage>
</organism>
<dbReference type="Gene3D" id="2.60.40.10">
    <property type="entry name" value="Immunoglobulins"/>
    <property type="match status" value="1"/>
</dbReference>
<evidence type="ECO:0000313" key="2">
    <source>
        <dbReference type="EMBL" id="KAH3795774.1"/>
    </source>
</evidence>
<dbReference type="InterPro" id="IPR007110">
    <property type="entry name" value="Ig-like_dom"/>
</dbReference>
<name>A0A9D4FB62_DREPO</name>
<feature type="domain" description="Ig-like" evidence="1">
    <location>
        <begin position="1"/>
        <end position="62"/>
    </location>
</feature>
<evidence type="ECO:0000259" key="1">
    <source>
        <dbReference type="PROSITE" id="PS50835"/>
    </source>
</evidence>
<protein>
    <recommendedName>
        <fullName evidence="1">Ig-like domain-containing protein</fullName>
    </recommendedName>
</protein>
<sequence length="100" mass="10801">MSFVCSSIGEPSPTITWKTSSNELISNSVLSSPNDQMTHNGSYSCSAWSILSPSNGQEITVTNTSYITVNVLYPPEVIICKIGQVATYPGIVKVIKNEPF</sequence>
<reference evidence="2" key="2">
    <citation type="submission" date="2020-11" db="EMBL/GenBank/DDBJ databases">
        <authorList>
            <person name="McCartney M.A."/>
            <person name="Auch B."/>
            <person name="Kono T."/>
            <person name="Mallez S."/>
            <person name="Becker A."/>
            <person name="Gohl D.M."/>
            <person name="Silverstein K.A.T."/>
            <person name="Koren S."/>
            <person name="Bechman K.B."/>
            <person name="Herman A."/>
            <person name="Abrahante J.E."/>
            <person name="Garbe J."/>
        </authorList>
    </citation>
    <scope>NUCLEOTIDE SEQUENCE</scope>
    <source>
        <strain evidence="2">Duluth1</strain>
        <tissue evidence="2">Whole animal</tissue>
    </source>
</reference>
<dbReference type="AlphaFoldDB" id="A0A9D4FB62"/>
<dbReference type="PROSITE" id="PS50835">
    <property type="entry name" value="IG_LIKE"/>
    <property type="match status" value="1"/>
</dbReference>
<reference evidence="2" key="1">
    <citation type="journal article" date="2019" name="bioRxiv">
        <title>The Genome of the Zebra Mussel, Dreissena polymorpha: A Resource for Invasive Species Research.</title>
        <authorList>
            <person name="McCartney M.A."/>
            <person name="Auch B."/>
            <person name="Kono T."/>
            <person name="Mallez S."/>
            <person name="Zhang Y."/>
            <person name="Obille A."/>
            <person name="Becker A."/>
            <person name="Abrahante J.E."/>
            <person name="Garbe J."/>
            <person name="Badalamenti J.P."/>
            <person name="Herman A."/>
            <person name="Mangelson H."/>
            <person name="Liachko I."/>
            <person name="Sullivan S."/>
            <person name="Sone E.D."/>
            <person name="Koren S."/>
            <person name="Silverstein K.A.T."/>
            <person name="Beckman K.B."/>
            <person name="Gohl D.M."/>
        </authorList>
    </citation>
    <scope>NUCLEOTIDE SEQUENCE</scope>
    <source>
        <strain evidence="2">Duluth1</strain>
        <tissue evidence="2">Whole animal</tissue>
    </source>
</reference>
<dbReference type="InterPro" id="IPR036179">
    <property type="entry name" value="Ig-like_dom_sf"/>
</dbReference>
<proteinExistence type="predicted"/>
<gene>
    <name evidence="2" type="ORF">DPMN_149334</name>
</gene>
<dbReference type="Proteomes" id="UP000828390">
    <property type="component" value="Unassembled WGS sequence"/>
</dbReference>
<dbReference type="InterPro" id="IPR013783">
    <property type="entry name" value="Ig-like_fold"/>
</dbReference>
<dbReference type="SUPFAM" id="SSF48726">
    <property type="entry name" value="Immunoglobulin"/>
    <property type="match status" value="1"/>
</dbReference>
<accession>A0A9D4FB62</accession>
<comment type="caution">
    <text evidence="2">The sequence shown here is derived from an EMBL/GenBank/DDBJ whole genome shotgun (WGS) entry which is preliminary data.</text>
</comment>
<dbReference type="EMBL" id="JAIWYP010000007">
    <property type="protein sequence ID" value="KAH3795774.1"/>
    <property type="molecule type" value="Genomic_DNA"/>
</dbReference>
<keyword evidence="3" id="KW-1185">Reference proteome</keyword>